<name>A0A6A3AN96_HIBSY</name>
<dbReference type="Proteomes" id="UP000436088">
    <property type="component" value="Unassembled WGS sequence"/>
</dbReference>
<organism evidence="1 2">
    <name type="scientific">Hibiscus syriacus</name>
    <name type="common">Rose of Sharon</name>
    <dbReference type="NCBI Taxonomy" id="106335"/>
    <lineage>
        <taxon>Eukaryota</taxon>
        <taxon>Viridiplantae</taxon>
        <taxon>Streptophyta</taxon>
        <taxon>Embryophyta</taxon>
        <taxon>Tracheophyta</taxon>
        <taxon>Spermatophyta</taxon>
        <taxon>Magnoliopsida</taxon>
        <taxon>eudicotyledons</taxon>
        <taxon>Gunneridae</taxon>
        <taxon>Pentapetalae</taxon>
        <taxon>rosids</taxon>
        <taxon>malvids</taxon>
        <taxon>Malvales</taxon>
        <taxon>Malvaceae</taxon>
        <taxon>Malvoideae</taxon>
        <taxon>Hibiscus</taxon>
    </lineage>
</organism>
<comment type="caution">
    <text evidence="1">The sequence shown here is derived from an EMBL/GenBank/DDBJ whole genome shotgun (WGS) entry which is preliminary data.</text>
</comment>
<dbReference type="EMBL" id="VEPZ02000989">
    <property type="protein sequence ID" value="KAE8704725.1"/>
    <property type="molecule type" value="Genomic_DNA"/>
</dbReference>
<keyword evidence="2" id="KW-1185">Reference proteome</keyword>
<gene>
    <name evidence="1" type="ORF">F3Y22_tig00110445pilonHSYRG00053</name>
</gene>
<reference evidence="1" key="1">
    <citation type="submission" date="2019-09" db="EMBL/GenBank/DDBJ databases">
        <title>Draft genome information of white flower Hibiscus syriacus.</title>
        <authorList>
            <person name="Kim Y.-M."/>
        </authorList>
    </citation>
    <scope>NUCLEOTIDE SEQUENCE [LARGE SCALE GENOMIC DNA]</scope>
    <source>
        <strain evidence="1">YM2019G1</strain>
    </source>
</reference>
<evidence type="ECO:0000313" key="1">
    <source>
        <dbReference type="EMBL" id="KAE8704725.1"/>
    </source>
</evidence>
<evidence type="ECO:0000313" key="2">
    <source>
        <dbReference type="Proteomes" id="UP000436088"/>
    </source>
</evidence>
<dbReference type="AlphaFoldDB" id="A0A6A3AN96"/>
<accession>A0A6A3AN96</accession>
<dbReference type="PANTHER" id="PTHR33116">
    <property type="entry name" value="REVERSE TRANSCRIPTASE ZINC-BINDING DOMAIN-CONTAINING PROTEIN-RELATED-RELATED"/>
    <property type="match status" value="1"/>
</dbReference>
<dbReference type="PANTHER" id="PTHR33116:SF86">
    <property type="entry name" value="REVERSE TRANSCRIPTASE DOMAIN-CONTAINING PROTEIN"/>
    <property type="match status" value="1"/>
</dbReference>
<sequence length="378" mass="43318">MSEEIFHLMGQLSFTEAEAVVFESLRVTHYKDLEIMEQWVVAKLITLKQSDGEVIIKVFKLVWGTNPTLSVEEYDFTSEIDSTLPLKRCINLGTRLNGQPRICLLKYERFHPFVTGVASSSIWWLIVLPTWNSFRTVASQQNKIKANGRRKKNWINGLEDIEGIWVDKPEDIFNVDTNFFSSLFNSSQVEPTDAILNVIDRCITTEDNTMLRHSFTADEVLQSFSQINPNKAPSIDDLSSSFWDVVGNDLVMLCLDLLNEEAKKMKELLTIYELSSGQKINYDKSSIFFSSNAHRDHRRSILWIFGVDEKEDPSAYLELLLSVGKGKIGTISFVKEKTTKRIQGWTKNLFSFECCKLFLKFVAQALPTYAISCYLLPK</sequence>
<protein>
    <submittedName>
        <fullName evidence="1">Uncharacterized protein</fullName>
    </submittedName>
</protein>
<proteinExistence type="predicted"/>